<sequence length="121" mass="14246">MILPSSFTGSVRHMFEIFQDSMAITRYNQHPDIFLTMTANPNWPEISLALLPHQTVLDRPDLVARVFELKRRFLMKKIETKQLFGKKVTHVFTIEFQKKGLPHRHALYSFMAQTKFNLALR</sequence>
<accession>A0ABC8SQU6</accession>
<dbReference type="Proteomes" id="UP001642360">
    <property type="component" value="Unassembled WGS sequence"/>
</dbReference>
<gene>
    <name evidence="2" type="ORF">ILEXP_LOCUS27729</name>
    <name evidence="3" type="ORF">ILEXP_LOCUS28275</name>
</gene>
<organism evidence="3 4">
    <name type="scientific">Ilex paraguariensis</name>
    <name type="common">yerba mate</name>
    <dbReference type="NCBI Taxonomy" id="185542"/>
    <lineage>
        <taxon>Eukaryota</taxon>
        <taxon>Viridiplantae</taxon>
        <taxon>Streptophyta</taxon>
        <taxon>Embryophyta</taxon>
        <taxon>Tracheophyta</taxon>
        <taxon>Spermatophyta</taxon>
        <taxon>Magnoliopsida</taxon>
        <taxon>eudicotyledons</taxon>
        <taxon>Gunneridae</taxon>
        <taxon>Pentapetalae</taxon>
        <taxon>asterids</taxon>
        <taxon>campanulids</taxon>
        <taxon>Aquifoliales</taxon>
        <taxon>Aquifoliaceae</taxon>
        <taxon>Ilex</taxon>
    </lineage>
</organism>
<dbReference type="Pfam" id="PF14214">
    <property type="entry name" value="Helitron_like_N"/>
    <property type="match status" value="1"/>
</dbReference>
<proteinExistence type="predicted"/>
<comment type="caution">
    <text evidence="3">The sequence shown here is derived from an EMBL/GenBank/DDBJ whole genome shotgun (WGS) entry which is preliminary data.</text>
</comment>
<evidence type="ECO:0000313" key="2">
    <source>
        <dbReference type="EMBL" id="CAK9159050.1"/>
    </source>
</evidence>
<dbReference type="EMBL" id="CAUOFW020003380">
    <property type="protein sequence ID" value="CAK9159577.1"/>
    <property type="molecule type" value="Genomic_DNA"/>
</dbReference>
<protein>
    <recommendedName>
        <fullName evidence="1">Helitron helicase-like domain-containing protein</fullName>
    </recommendedName>
</protein>
<dbReference type="EMBL" id="CAUOFW020003289">
    <property type="protein sequence ID" value="CAK9159050.1"/>
    <property type="molecule type" value="Genomic_DNA"/>
</dbReference>
<evidence type="ECO:0000313" key="4">
    <source>
        <dbReference type="Proteomes" id="UP001642360"/>
    </source>
</evidence>
<evidence type="ECO:0000259" key="1">
    <source>
        <dbReference type="Pfam" id="PF14214"/>
    </source>
</evidence>
<dbReference type="InterPro" id="IPR025476">
    <property type="entry name" value="Helitron_helicase-like"/>
</dbReference>
<name>A0ABC8SQU6_9AQUA</name>
<dbReference type="AlphaFoldDB" id="A0ABC8SQU6"/>
<keyword evidence="4" id="KW-1185">Reference proteome</keyword>
<reference evidence="3 4" key="1">
    <citation type="submission" date="2024-02" db="EMBL/GenBank/DDBJ databases">
        <authorList>
            <person name="Vignale AGUSTIN F."/>
            <person name="Sosa J E."/>
            <person name="Modenutti C."/>
        </authorList>
    </citation>
    <scope>NUCLEOTIDE SEQUENCE [LARGE SCALE GENOMIC DNA]</scope>
</reference>
<feature type="domain" description="Helitron helicase-like" evidence="1">
    <location>
        <begin position="2"/>
        <end position="108"/>
    </location>
</feature>
<evidence type="ECO:0000313" key="3">
    <source>
        <dbReference type="EMBL" id="CAK9159577.1"/>
    </source>
</evidence>